<dbReference type="Pfam" id="PF04500">
    <property type="entry name" value="FLYWCH"/>
    <property type="match status" value="1"/>
</dbReference>
<dbReference type="PANTHER" id="PTHR47160">
    <property type="entry name" value="PUTATIVE-RELATED"/>
    <property type="match status" value="1"/>
</dbReference>
<dbReference type="InterPro" id="IPR007588">
    <property type="entry name" value="Znf_FLYWCH"/>
</dbReference>
<keyword evidence="3" id="KW-0862">Zinc</keyword>
<name>A0ABR3HDD9_LOXSC</name>
<evidence type="ECO:0000256" key="1">
    <source>
        <dbReference type="ARBA" id="ARBA00022723"/>
    </source>
</evidence>
<evidence type="ECO:0000259" key="5">
    <source>
        <dbReference type="Pfam" id="PF10551"/>
    </source>
</evidence>
<sequence>MEEELVFVKNQRGNDALLHNGYRYNKTKKVNQDKSVLWRCTNKRECSASVTLNETENQIMRQSEHTCQADYDKNAVYLEMCTLKELVCTNLEPIKGMFENKFDNLAFEPSTSKASIPTFHEKKDCLYRARKNFLRADHLIFQDLAQVSIPEALSDDFLVADDGESDKILVFASNISIRFLRRARRKRNRRYFADGTFKSVPKPFYQLFTLHVDLCSDSKSTQIVPVVYALLPNKNQDTYLRLFNIMKSVLKINITNFKCDYELGIMNAVKTVYPDAQITGCYFHYQKAIWKKAKELNLTNRKETRQIIRKIAILPLLPAENIPEGCQKLTEIIENESLLPLFETFLKYFAKQWYPRMNPSLLSCSGQRHRTTNALEGWHHRINVKIPKRPSLFLFLQKLRKEAKHFDSKLKNSQFQTKKKRYNKYIHFDKKYKKVLTKLKNGQITVITFLKKMTYYQLLL</sequence>
<dbReference type="Gene3D" id="2.20.25.240">
    <property type="match status" value="1"/>
</dbReference>
<proteinExistence type="predicted"/>
<dbReference type="Proteomes" id="UP001549920">
    <property type="component" value="Unassembled WGS sequence"/>
</dbReference>
<keyword evidence="7" id="KW-1185">Reference proteome</keyword>
<feature type="domain" description="MULE transposase" evidence="5">
    <location>
        <begin position="193"/>
        <end position="286"/>
    </location>
</feature>
<evidence type="ECO:0000313" key="7">
    <source>
        <dbReference type="Proteomes" id="UP001549920"/>
    </source>
</evidence>
<evidence type="ECO:0000259" key="4">
    <source>
        <dbReference type="Pfam" id="PF04500"/>
    </source>
</evidence>
<feature type="domain" description="FLYWCH-type" evidence="4">
    <location>
        <begin position="7"/>
        <end position="66"/>
    </location>
</feature>
<dbReference type="EMBL" id="JBEUOH010000021">
    <property type="protein sequence ID" value="KAL0868257.1"/>
    <property type="molecule type" value="Genomic_DNA"/>
</dbReference>
<gene>
    <name evidence="6" type="ORF">ABMA27_007788</name>
</gene>
<accession>A0ABR3HDD9</accession>
<evidence type="ECO:0000256" key="2">
    <source>
        <dbReference type="ARBA" id="ARBA00022771"/>
    </source>
</evidence>
<dbReference type="Pfam" id="PF10551">
    <property type="entry name" value="MULE"/>
    <property type="match status" value="1"/>
</dbReference>
<reference evidence="6 7" key="1">
    <citation type="submission" date="2024-06" db="EMBL/GenBank/DDBJ databases">
        <title>A chromosome-level genome assembly of beet webworm, Loxostege sticticalis.</title>
        <authorList>
            <person name="Zhang Y."/>
        </authorList>
    </citation>
    <scope>NUCLEOTIDE SEQUENCE [LARGE SCALE GENOMIC DNA]</scope>
    <source>
        <strain evidence="6">AQ026</strain>
        <tissue evidence="6">Whole body</tissue>
    </source>
</reference>
<keyword evidence="2" id="KW-0863">Zinc-finger</keyword>
<dbReference type="PANTHER" id="PTHR47160:SF10">
    <property type="entry name" value="MULE TRANSPOSASE DOMAIN-CONTAINING PROTEIN"/>
    <property type="match status" value="1"/>
</dbReference>
<comment type="caution">
    <text evidence="6">The sequence shown here is derived from an EMBL/GenBank/DDBJ whole genome shotgun (WGS) entry which is preliminary data.</text>
</comment>
<evidence type="ECO:0008006" key="8">
    <source>
        <dbReference type="Google" id="ProtNLM"/>
    </source>
</evidence>
<organism evidence="6 7">
    <name type="scientific">Loxostege sticticalis</name>
    <name type="common">Beet webworm moth</name>
    <dbReference type="NCBI Taxonomy" id="481309"/>
    <lineage>
        <taxon>Eukaryota</taxon>
        <taxon>Metazoa</taxon>
        <taxon>Ecdysozoa</taxon>
        <taxon>Arthropoda</taxon>
        <taxon>Hexapoda</taxon>
        <taxon>Insecta</taxon>
        <taxon>Pterygota</taxon>
        <taxon>Neoptera</taxon>
        <taxon>Endopterygota</taxon>
        <taxon>Lepidoptera</taxon>
        <taxon>Glossata</taxon>
        <taxon>Ditrysia</taxon>
        <taxon>Pyraloidea</taxon>
        <taxon>Crambidae</taxon>
        <taxon>Pyraustinae</taxon>
        <taxon>Loxostege</taxon>
    </lineage>
</organism>
<keyword evidence="1" id="KW-0479">Metal-binding</keyword>
<protein>
    <recommendedName>
        <fullName evidence="8">MULE transposase domain-containing protein</fullName>
    </recommendedName>
</protein>
<dbReference type="InterPro" id="IPR018289">
    <property type="entry name" value="MULE_transposase_dom"/>
</dbReference>
<evidence type="ECO:0000256" key="3">
    <source>
        <dbReference type="ARBA" id="ARBA00022833"/>
    </source>
</evidence>
<evidence type="ECO:0000313" key="6">
    <source>
        <dbReference type="EMBL" id="KAL0868257.1"/>
    </source>
</evidence>